<dbReference type="GO" id="GO:0006506">
    <property type="term" value="P:GPI anchor biosynthetic process"/>
    <property type="evidence" value="ECO:0007669"/>
    <property type="project" value="UniProtKB-UniPathway"/>
</dbReference>
<feature type="transmembrane region" description="Helical" evidence="12">
    <location>
        <begin position="20"/>
        <end position="38"/>
    </location>
</feature>
<organism evidence="13">
    <name type="scientific">Blastobotrys adeninivorans</name>
    <name type="common">Yeast</name>
    <name type="synonym">Arxula adeninivorans</name>
    <dbReference type="NCBI Taxonomy" id="409370"/>
    <lineage>
        <taxon>Eukaryota</taxon>
        <taxon>Fungi</taxon>
        <taxon>Dikarya</taxon>
        <taxon>Ascomycota</taxon>
        <taxon>Saccharomycotina</taxon>
        <taxon>Dipodascomycetes</taxon>
        <taxon>Dipodascales</taxon>
        <taxon>Trichomonascaceae</taxon>
        <taxon>Blastobotrys</taxon>
    </lineage>
</organism>
<feature type="transmembrane region" description="Helical" evidence="12">
    <location>
        <begin position="222"/>
        <end position="245"/>
    </location>
</feature>
<name>A0A060SXP5_BLAAD</name>
<dbReference type="Pfam" id="PF03901">
    <property type="entry name" value="Glyco_transf_22"/>
    <property type="match status" value="1"/>
</dbReference>
<feature type="transmembrane region" description="Helical" evidence="12">
    <location>
        <begin position="273"/>
        <end position="291"/>
    </location>
</feature>
<evidence type="ECO:0000256" key="1">
    <source>
        <dbReference type="ARBA" id="ARBA00004477"/>
    </source>
</evidence>
<comment type="subcellular location">
    <subcellularLocation>
        <location evidence="1 12">Endoplasmic reticulum membrane</location>
        <topology evidence="1 12">Multi-pass membrane protein</topology>
    </subcellularLocation>
</comment>
<keyword evidence="5 12" id="KW-0328">Glycosyltransferase</keyword>
<reference evidence="13" key="2">
    <citation type="submission" date="2014-06" db="EMBL/GenBank/DDBJ databases">
        <title>The complete genome of Blastobotrys (Arxula) adeninivorans LS3 - a yeast of biotechnological interest.</title>
        <authorList>
            <person name="Kunze G."/>
            <person name="Gaillardin C."/>
            <person name="Czernicka M."/>
            <person name="Durrens P."/>
            <person name="Martin T."/>
            <person name="Boer E."/>
            <person name="Gabaldon T."/>
            <person name="Cruz J."/>
            <person name="Talla E."/>
            <person name="Marck C."/>
            <person name="Goffeau A."/>
            <person name="Barbe V."/>
            <person name="Baret P."/>
            <person name="Baronian K."/>
            <person name="Beier S."/>
            <person name="Bleykasten C."/>
            <person name="Bode R."/>
            <person name="Casaregola S."/>
            <person name="Despons L."/>
            <person name="Fairhead C."/>
            <person name="Giersberg M."/>
            <person name="Gierski P."/>
            <person name="Hahnel U."/>
            <person name="Hartmann A."/>
            <person name="Jankowska D."/>
            <person name="Jubin C."/>
            <person name="Jung P."/>
            <person name="Lafontaine I."/>
            <person name="Leh-Louis V."/>
            <person name="Lemaire M."/>
            <person name="Marcet-Houben M."/>
            <person name="Mascher M."/>
            <person name="Morel G."/>
            <person name="Richard G.-F."/>
            <person name="Riechen J."/>
            <person name="Sacerdot C."/>
            <person name="Sarkar A."/>
            <person name="Savel G."/>
            <person name="Schacherer J."/>
            <person name="Sherman D."/>
            <person name="Straub M.-L."/>
            <person name="Stein N."/>
            <person name="Thierry A."/>
            <person name="Trautwein-Schult A."/>
            <person name="Westhof E."/>
            <person name="Worch S."/>
            <person name="Dujon B."/>
            <person name="Souciet J.-L."/>
            <person name="Wincker P."/>
            <person name="Scholz U."/>
            <person name="Neuveglise N."/>
        </authorList>
    </citation>
    <scope>NUCLEOTIDE SEQUENCE</scope>
    <source>
        <strain evidence="13">LS3</strain>
    </source>
</reference>
<keyword evidence="10 12" id="KW-0472">Membrane</keyword>
<evidence type="ECO:0000256" key="2">
    <source>
        <dbReference type="ARBA" id="ARBA00004687"/>
    </source>
</evidence>
<keyword evidence="8 12" id="KW-0256">Endoplasmic reticulum</keyword>
<evidence type="ECO:0000256" key="5">
    <source>
        <dbReference type="ARBA" id="ARBA00022676"/>
    </source>
</evidence>
<dbReference type="PANTHER" id="PTHR22760:SF4">
    <property type="entry name" value="GPI MANNOSYLTRANSFERASE 3"/>
    <property type="match status" value="1"/>
</dbReference>
<sequence length="512" mass="58325">MLRLDSRGMSEGGTDRLLVSFVRTMALLAVVLAVFRLVNAFSTLTFFQPDEYWQALEPAHIAHYGYGFLTWEWREKLRSGAFPTLFHGVYMLCDLVGLDPIMGPKIFQAFVAAVGDYYMCILGKRILGGEGGQLALLASMGSAFNWFCSTRTFSNSTETVLTTIAFAYWPWNANMISLKHYSISLAVASISCILRPTNALIWAFLGTYLVFKARSHAVRAKIVLITLAIMTLSLGANFAIDYWYYGEVAFPLIEFIRFNVVQSLSHFYGVSPFHYYVSQGLPILLIAYLPLVGAEFIRSRKSVIVWLIGFVMATYSFLSHKEVRFIYPIIPLLHLLVSKATLRLPSSKRPKVLTAMVIINMAVAGYFSQVHQRGVIDVIRYLRREPDVNSVGVLMPCHSTPWQAHLHRNIPAWFLTCEPPLGMSLEERAQYLDVADQFYEDPVKFLDVHMGTDYDWPSHLIMFEAIVPTIEGVLKEQGYERRVSFFNSHFHDDSRRRGKVLVYQRLRVRGDI</sequence>
<evidence type="ECO:0000256" key="12">
    <source>
        <dbReference type="RuleBase" id="RU363075"/>
    </source>
</evidence>
<keyword evidence="9 12" id="KW-1133">Transmembrane helix</keyword>
<comment type="pathway">
    <text evidence="2">Glycolipid biosynthesis; glycosylphosphatidylinositol-anchor biosynthesis.</text>
</comment>
<reference evidence="13" key="1">
    <citation type="submission" date="2014-02" db="EMBL/GenBank/DDBJ databases">
        <authorList>
            <person name="Genoscope - CEA"/>
        </authorList>
    </citation>
    <scope>NUCLEOTIDE SEQUENCE</scope>
    <source>
        <strain evidence="13">LS3</strain>
    </source>
</reference>
<keyword evidence="7 12" id="KW-0812">Transmembrane</keyword>
<evidence type="ECO:0000256" key="3">
    <source>
        <dbReference type="ARBA" id="ARBA00006065"/>
    </source>
</evidence>
<keyword evidence="4" id="KW-0337">GPI-anchor biosynthesis</keyword>
<dbReference type="EMBL" id="HG937691">
    <property type="protein sequence ID" value="CDP33284.1"/>
    <property type="molecule type" value="Genomic_DNA"/>
</dbReference>
<evidence type="ECO:0000256" key="9">
    <source>
        <dbReference type="ARBA" id="ARBA00022989"/>
    </source>
</evidence>
<evidence type="ECO:0000256" key="4">
    <source>
        <dbReference type="ARBA" id="ARBA00022502"/>
    </source>
</evidence>
<accession>A0A060SXP5</accession>
<dbReference type="GO" id="GO:0000026">
    <property type="term" value="F:alpha-1,2-mannosyltransferase activity"/>
    <property type="evidence" value="ECO:0007669"/>
    <property type="project" value="TreeGrafter"/>
</dbReference>
<dbReference type="InterPro" id="IPR005599">
    <property type="entry name" value="GPI_mannosylTrfase"/>
</dbReference>
<evidence type="ECO:0000256" key="7">
    <source>
        <dbReference type="ARBA" id="ARBA00022692"/>
    </source>
</evidence>
<dbReference type="UniPathway" id="UPA00196"/>
<dbReference type="PANTHER" id="PTHR22760">
    <property type="entry name" value="GLYCOSYLTRANSFERASE"/>
    <property type="match status" value="1"/>
</dbReference>
<feature type="transmembrane region" description="Helical" evidence="12">
    <location>
        <begin position="303"/>
        <end position="319"/>
    </location>
</feature>
<evidence type="ECO:0000256" key="6">
    <source>
        <dbReference type="ARBA" id="ARBA00022679"/>
    </source>
</evidence>
<evidence type="ECO:0000256" key="8">
    <source>
        <dbReference type="ARBA" id="ARBA00022824"/>
    </source>
</evidence>
<evidence type="ECO:0000256" key="10">
    <source>
        <dbReference type="ARBA" id="ARBA00023136"/>
    </source>
</evidence>
<comment type="function">
    <text evidence="11">Mannosyltransferase involved in glycosylphosphatidylinositol-anchor biosynthesis. Transfers the third mannose to Man2-GlcN-acyl-PI during GPI precursor assembly.</text>
</comment>
<keyword evidence="6" id="KW-0808">Transferase</keyword>
<dbReference type="AlphaFoldDB" id="A0A060SXP5"/>
<comment type="similarity">
    <text evidence="3">Belongs to the glycosyltransferase 22 family. PIGB subfamily.</text>
</comment>
<evidence type="ECO:0000313" key="13">
    <source>
        <dbReference type="EMBL" id="CDP33284.1"/>
    </source>
</evidence>
<proteinExistence type="inferred from homology"/>
<dbReference type="EC" id="2.4.1.-" evidence="12"/>
<dbReference type="GO" id="GO:0005789">
    <property type="term" value="C:endoplasmic reticulum membrane"/>
    <property type="evidence" value="ECO:0007669"/>
    <property type="project" value="UniProtKB-SubCell"/>
</dbReference>
<protein>
    <recommendedName>
        <fullName evidence="12">Mannosyltransferase</fullName>
        <ecNumber evidence="12">2.4.1.-</ecNumber>
    </recommendedName>
</protein>
<gene>
    <name evidence="13" type="ORF">GNLVRS02_ARAD1A06006g</name>
</gene>
<dbReference type="PhylomeDB" id="A0A060SXP5"/>
<evidence type="ECO:0000256" key="11">
    <source>
        <dbReference type="ARBA" id="ARBA00024708"/>
    </source>
</evidence>
<comment type="caution">
    <text evidence="12">Lacks conserved residue(s) required for the propagation of feature annotation.</text>
</comment>